<evidence type="ECO:0000313" key="2">
    <source>
        <dbReference type="Proteomes" id="UP000324222"/>
    </source>
</evidence>
<keyword evidence="2" id="KW-1185">Reference proteome</keyword>
<organism evidence="1 2">
    <name type="scientific">Portunus trituberculatus</name>
    <name type="common">Swimming crab</name>
    <name type="synonym">Neptunus trituberculatus</name>
    <dbReference type="NCBI Taxonomy" id="210409"/>
    <lineage>
        <taxon>Eukaryota</taxon>
        <taxon>Metazoa</taxon>
        <taxon>Ecdysozoa</taxon>
        <taxon>Arthropoda</taxon>
        <taxon>Crustacea</taxon>
        <taxon>Multicrustacea</taxon>
        <taxon>Malacostraca</taxon>
        <taxon>Eumalacostraca</taxon>
        <taxon>Eucarida</taxon>
        <taxon>Decapoda</taxon>
        <taxon>Pleocyemata</taxon>
        <taxon>Brachyura</taxon>
        <taxon>Eubrachyura</taxon>
        <taxon>Portunoidea</taxon>
        <taxon>Portunidae</taxon>
        <taxon>Portuninae</taxon>
        <taxon>Portunus</taxon>
    </lineage>
</organism>
<dbReference type="AlphaFoldDB" id="A0A5B7HD61"/>
<dbReference type="Proteomes" id="UP000324222">
    <property type="component" value="Unassembled WGS sequence"/>
</dbReference>
<comment type="caution">
    <text evidence="1">The sequence shown here is derived from an EMBL/GenBank/DDBJ whole genome shotgun (WGS) entry which is preliminary data.</text>
</comment>
<dbReference type="EMBL" id="VSRR010025984">
    <property type="protein sequence ID" value="MPC67257.1"/>
    <property type="molecule type" value="Genomic_DNA"/>
</dbReference>
<name>A0A5B7HD61_PORTR</name>
<sequence length="183" mass="20012">MSSSAISSSSSTLKTFHAVVLVVFCRRCDGRRRLQQRLPFCQYRECESSANFRSNSKRHQHFFRSPLSLATLSSFPSAGAGTLGILCRPRRVVVVVVVRHWAQQEALLGTSPPQSQSVDASQTLVYILAGWRSAEEGRTAPCPCHPPRGDTRAKMPAGGEFRGSAGPEVVSEEAIIVTRRGVK</sequence>
<accession>A0A5B7HD61</accession>
<evidence type="ECO:0000313" key="1">
    <source>
        <dbReference type="EMBL" id="MPC67257.1"/>
    </source>
</evidence>
<reference evidence="1 2" key="1">
    <citation type="submission" date="2019-05" db="EMBL/GenBank/DDBJ databases">
        <title>Another draft genome of Portunus trituberculatus and its Hox gene families provides insights of decapod evolution.</title>
        <authorList>
            <person name="Jeong J.-H."/>
            <person name="Song I."/>
            <person name="Kim S."/>
            <person name="Choi T."/>
            <person name="Kim D."/>
            <person name="Ryu S."/>
            <person name="Kim W."/>
        </authorList>
    </citation>
    <scope>NUCLEOTIDE SEQUENCE [LARGE SCALE GENOMIC DNA]</scope>
    <source>
        <tissue evidence="1">Muscle</tissue>
    </source>
</reference>
<protein>
    <submittedName>
        <fullName evidence="1">Uncharacterized protein</fullName>
    </submittedName>
</protein>
<proteinExistence type="predicted"/>
<gene>
    <name evidence="1" type="ORF">E2C01_061430</name>
</gene>